<sequence length="136" mass="14710">MQNGGGAPALQSPAGRGTDRHGQAPPHLIYLLLAVDHTLLALYLPTRQADRATPPYLLRPSSLRRLCQPPSSAHPRRSVPGGCGRTTQLHHPRLPPDGSQRRLVQALAIADTSSPRHDNYSSSIISNIISMPTSIY</sequence>
<dbReference type="Proteomes" id="UP000327013">
    <property type="component" value="Unassembled WGS sequence"/>
</dbReference>
<dbReference type="EMBL" id="VIBQ01000012">
    <property type="protein sequence ID" value="KAB8343210.1"/>
    <property type="molecule type" value="Genomic_DNA"/>
</dbReference>
<feature type="region of interest" description="Disordered" evidence="1">
    <location>
        <begin position="1"/>
        <end position="22"/>
    </location>
</feature>
<organism evidence="2 3">
    <name type="scientific">Carpinus fangiana</name>
    <dbReference type="NCBI Taxonomy" id="176857"/>
    <lineage>
        <taxon>Eukaryota</taxon>
        <taxon>Viridiplantae</taxon>
        <taxon>Streptophyta</taxon>
        <taxon>Embryophyta</taxon>
        <taxon>Tracheophyta</taxon>
        <taxon>Spermatophyta</taxon>
        <taxon>Magnoliopsida</taxon>
        <taxon>eudicotyledons</taxon>
        <taxon>Gunneridae</taxon>
        <taxon>Pentapetalae</taxon>
        <taxon>rosids</taxon>
        <taxon>fabids</taxon>
        <taxon>Fagales</taxon>
        <taxon>Betulaceae</taxon>
        <taxon>Carpinus</taxon>
    </lineage>
</organism>
<feature type="region of interest" description="Disordered" evidence="1">
    <location>
        <begin position="66"/>
        <end position="99"/>
    </location>
</feature>
<reference evidence="2 3" key="1">
    <citation type="submission" date="2019-06" db="EMBL/GenBank/DDBJ databases">
        <title>A chromosomal-level reference genome of Carpinus fangiana (Coryloideae, Betulaceae).</title>
        <authorList>
            <person name="Yang X."/>
            <person name="Wang Z."/>
            <person name="Zhang L."/>
            <person name="Hao G."/>
            <person name="Liu J."/>
            <person name="Yang Y."/>
        </authorList>
    </citation>
    <scope>NUCLEOTIDE SEQUENCE [LARGE SCALE GENOMIC DNA]</scope>
    <source>
        <strain evidence="2">Cfa_2016G</strain>
        <tissue evidence="2">Leaf</tissue>
    </source>
</reference>
<dbReference type="AlphaFoldDB" id="A0A5N6KTL7"/>
<keyword evidence="3" id="KW-1185">Reference proteome</keyword>
<comment type="caution">
    <text evidence="2">The sequence shown here is derived from an EMBL/GenBank/DDBJ whole genome shotgun (WGS) entry which is preliminary data.</text>
</comment>
<evidence type="ECO:0000313" key="2">
    <source>
        <dbReference type="EMBL" id="KAB8343210.1"/>
    </source>
</evidence>
<evidence type="ECO:0000313" key="3">
    <source>
        <dbReference type="Proteomes" id="UP000327013"/>
    </source>
</evidence>
<protein>
    <submittedName>
        <fullName evidence="2">Uncharacterized protein</fullName>
    </submittedName>
</protein>
<name>A0A5N6KTL7_9ROSI</name>
<accession>A0A5N6KTL7</accession>
<gene>
    <name evidence="2" type="ORF">FH972_022800</name>
</gene>
<proteinExistence type="predicted"/>
<evidence type="ECO:0000256" key="1">
    <source>
        <dbReference type="SAM" id="MobiDB-lite"/>
    </source>
</evidence>